<name>A0A3S5A4D8_9PLAT</name>
<gene>
    <name evidence="1" type="ORF">PXEA_LOCUS8127</name>
</gene>
<proteinExistence type="predicted"/>
<sequence>MYGELVLGQAKRNGRRPQINRTLTTNGQTERFIPNVLANSNAPGLTSCLVQPSNQSSRLPQLPLKGHMYVQCSLRQPPDAHTLVSAGLPLPASSSRDCQASIAQPHVHPTLVHTCCSTPAHQSANPVPGRLSLFQCLNAASLSLLLFYQTG</sequence>
<dbReference type="Proteomes" id="UP000784294">
    <property type="component" value="Unassembled WGS sequence"/>
</dbReference>
<evidence type="ECO:0000313" key="2">
    <source>
        <dbReference type="Proteomes" id="UP000784294"/>
    </source>
</evidence>
<dbReference type="EMBL" id="CAAALY010021999">
    <property type="protein sequence ID" value="VEL14687.1"/>
    <property type="molecule type" value="Genomic_DNA"/>
</dbReference>
<dbReference type="AlphaFoldDB" id="A0A3S5A4D8"/>
<comment type="caution">
    <text evidence="1">The sequence shown here is derived from an EMBL/GenBank/DDBJ whole genome shotgun (WGS) entry which is preliminary data.</text>
</comment>
<keyword evidence="2" id="KW-1185">Reference proteome</keyword>
<evidence type="ECO:0000313" key="1">
    <source>
        <dbReference type="EMBL" id="VEL14687.1"/>
    </source>
</evidence>
<protein>
    <submittedName>
        <fullName evidence="1">Uncharacterized protein</fullName>
    </submittedName>
</protein>
<organism evidence="1 2">
    <name type="scientific">Protopolystoma xenopodis</name>
    <dbReference type="NCBI Taxonomy" id="117903"/>
    <lineage>
        <taxon>Eukaryota</taxon>
        <taxon>Metazoa</taxon>
        <taxon>Spiralia</taxon>
        <taxon>Lophotrochozoa</taxon>
        <taxon>Platyhelminthes</taxon>
        <taxon>Monogenea</taxon>
        <taxon>Polyopisthocotylea</taxon>
        <taxon>Polystomatidea</taxon>
        <taxon>Polystomatidae</taxon>
        <taxon>Protopolystoma</taxon>
    </lineage>
</organism>
<reference evidence="1" key="1">
    <citation type="submission" date="2018-11" db="EMBL/GenBank/DDBJ databases">
        <authorList>
            <consortium name="Pathogen Informatics"/>
        </authorList>
    </citation>
    <scope>NUCLEOTIDE SEQUENCE</scope>
</reference>
<accession>A0A3S5A4D8</accession>